<dbReference type="Ensembl" id="ENSXETT00000113265">
    <property type="protein sequence ID" value="ENSXETP00000118635"/>
    <property type="gene ID" value="ENSXETG00000041934"/>
</dbReference>
<dbReference type="GeneTree" id="ENSGT00940000163304"/>
<feature type="domain" description="UPAR/Ly6" evidence="5">
    <location>
        <begin position="110"/>
        <end position="192"/>
    </location>
</feature>
<feature type="compositionally biased region" description="Low complexity" evidence="3">
    <location>
        <begin position="192"/>
        <end position="209"/>
    </location>
</feature>
<evidence type="ECO:0000259" key="5">
    <source>
        <dbReference type="Pfam" id="PF00021"/>
    </source>
</evidence>
<evidence type="ECO:0000256" key="4">
    <source>
        <dbReference type="SAM" id="SignalP"/>
    </source>
</evidence>
<dbReference type="SUPFAM" id="SSF57302">
    <property type="entry name" value="Snake toxin-like"/>
    <property type="match status" value="2"/>
</dbReference>
<reference evidence="6" key="1">
    <citation type="journal article" date="2010" name="Science">
        <title>The genome of the Western clawed frog Xenopus tropicalis.</title>
        <authorList>
            <person name="Hellsten U."/>
            <person name="Harland R.M."/>
            <person name="Gilchrist M.J."/>
            <person name="Hendrix D."/>
            <person name="Jurka J."/>
            <person name="Kapitonov V."/>
            <person name="Ovcharenko I."/>
            <person name="Putnam N.H."/>
            <person name="Shu S."/>
            <person name="Taher L."/>
            <person name="Blitz I.L."/>
            <person name="Blumberg B."/>
            <person name="Dichmann D.S."/>
            <person name="Dubchak I."/>
            <person name="Amaya E."/>
            <person name="Detter J.C."/>
            <person name="Fletcher R."/>
            <person name="Gerhard D.S."/>
            <person name="Goodstein D."/>
            <person name="Graves T."/>
            <person name="Grigoriev I.V."/>
            <person name="Grimwood J."/>
            <person name="Kawashima T."/>
            <person name="Lindquist E."/>
            <person name="Lucas S.M."/>
            <person name="Mead P.E."/>
            <person name="Mitros T."/>
            <person name="Ogino H."/>
            <person name="Ohta Y."/>
            <person name="Poliakov A.V."/>
            <person name="Pollet N."/>
            <person name="Robert J."/>
            <person name="Salamov A."/>
            <person name="Sater A.K."/>
            <person name="Schmutz J."/>
            <person name="Terry A."/>
            <person name="Vize P.D."/>
            <person name="Warren W.C."/>
            <person name="Wells D."/>
            <person name="Wills A."/>
            <person name="Wilson R.K."/>
            <person name="Zimmerman L.B."/>
            <person name="Zorn A.M."/>
            <person name="Grainger R."/>
            <person name="Grammer T."/>
            <person name="Khokha M.K."/>
            <person name="Richardson P.M."/>
            <person name="Rokhsar D.S."/>
        </authorList>
    </citation>
    <scope>NUCLEOTIDE SEQUENCE [LARGE SCALE GENOMIC DNA]</scope>
    <source>
        <strain evidence="6">Nigerian</strain>
    </source>
</reference>
<dbReference type="InParanoid" id="A0A803KEF3"/>
<evidence type="ECO:0000256" key="3">
    <source>
        <dbReference type="SAM" id="MobiDB-lite"/>
    </source>
</evidence>
<dbReference type="AlphaFoldDB" id="A0A803KEF3"/>
<keyword evidence="2" id="KW-0964">Secreted</keyword>
<dbReference type="InterPro" id="IPR045860">
    <property type="entry name" value="Snake_toxin-like_sf"/>
</dbReference>
<keyword evidence="4" id="KW-0732">Signal</keyword>
<organism evidence="6">
    <name type="scientific">Xenopus tropicalis</name>
    <name type="common">Western clawed frog</name>
    <name type="synonym">Silurana tropicalis</name>
    <dbReference type="NCBI Taxonomy" id="8364"/>
    <lineage>
        <taxon>Eukaryota</taxon>
        <taxon>Metazoa</taxon>
        <taxon>Chordata</taxon>
        <taxon>Craniata</taxon>
        <taxon>Vertebrata</taxon>
        <taxon>Euteleostomi</taxon>
        <taxon>Amphibia</taxon>
        <taxon>Batrachia</taxon>
        <taxon>Anura</taxon>
        <taxon>Pipoidea</taxon>
        <taxon>Pipidae</taxon>
        <taxon>Xenopodinae</taxon>
        <taxon>Xenopus</taxon>
        <taxon>Silurana</taxon>
    </lineage>
</organism>
<dbReference type="Gene3D" id="2.10.60.10">
    <property type="entry name" value="CD59"/>
    <property type="match status" value="2"/>
</dbReference>
<sequence length="326" mass="33739">MTSFVGFLCVLSALVPTAYSISCVICVGTNYNDCKGPTMQCPEGKICGSSFLTSNGSLPIGIIKSCFPKSDCDKQATLTADGVKASQIISCCSTDNCTPPIPTYNKTVNGFVCPTCVSKDSEKCSSSKQLQCTGNENFCFSQSTAAISGRTSYAMAMQGCASESLCQVGNLSVNSGWKINSAISCTKGTVGNSRTTSATTRAPTVNTTVRNGVEKRNAGTPSVGSGKGSSSRTTSLTTRAPNVKNGVKYQDVGRNAGTPSAGPGNGRSSRTTSLTTRASIINSKFIYRVGFPDAGTTVGNTGTRSEGSGLQFVMLLGAVIFMLTNL</sequence>
<name>A0A803KEF3_XENTR</name>
<protein>
    <submittedName>
        <fullName evidence="6">Phospholipase A2 inhibitor and Ly6/PLAUR domain-containing protein-like</fullName>
    </submittedName>
</protein>
<feature type="domain" description="UPAR/Ly6" evidence="5">
    <location>
        <begin position="21"/>
        <end position="98"/>
    </location>
</feature>
<dbReference type="InterPro" id="IPR050918">
    <property type="entry name" value="CNF-like_PLA2_Inhibitor"/>
</dbReference>
<dbReference type="Pfam" id="PF00021">
    <property type="entry name" value="UPAR_LY6"/>
    <property type="match status" value="2"/>
</dbReference>
<accession>A0A803KEF3</accession>
<dbReference type="GO" id="GO:0005576">
    <property type="term" value="C:extracellular region"/>
    <property type="evidence" value="ECO:0007669"/>
    <property type="project" value="UniProtKB-SubCell"/>
</dbReference>
<dbReference type="CDD" id="cd23572">
    <property type="entry name" value="TFP_LU_ECD_PINLYP_rpt2"/>
    <property type="match status" value="1"/>
</dbReference>
<proteinExistence type="predicted"/>
<dbReference type="PANTHER" id="PTHR20914">
    <property type="entry name" value="LY6/PLAUR DOMAIN-CONTAINING PROTEIN 8"/>
    <property type="match status" value="1"/>
</dbReference>
<evidence type="ECO:0000256" key="2">
    <source>
        <dbReference type="ARBA" id="ARBA00022525"/>
    </source>
</evidence>
<reference evidence="6" key="2">
    <citation type="submission" date="2021-03" db="UniProtKB">
        <authorList>
            <consortium name="Ensembl"/>
        </authorList>
    </citation>
    <scope>IDENTIFICATION</scope>
</reference>
<evidence type="ECO:0000256" key="1">
    <source>
        <dbReference type="ARBA" id="ARBA00004613"/>
    </source>
</evidence>
<evidence type="ECO:0000313" key="6">
    <source>
        <dbReference type="Ensembl" id="ENSXETP00000118635"/>
    </source>
</evidence>
<feature type="chain" id="PRO_5031425339" evidence="4">
    <location>
        <begin position="21"/>
        <end position="326"/>
    </location>
</feature>
<feature type="signal peptide" evidence="4">
    <location>
        <begin position="1"/>
        <end position="20"/>
    </location>
</feature>
<dbReference type="FunCoup" id="A0A803KEF3">
    <property type="interactions" value="2"/>
</dbReference>
<feature type="region of interest" description="Disordered" evidence="3">
    <location>
        <begin position="190"/>
        <end position="274"/>
    </location>
</feature>
<gene>
    <name evidence="6" type="primary">LOC116412212</name>
</gene>
<dbReference type="InterPro" id="IPR016054">
    <property type="entry name" value="LY6_UPA_recep-like"/>
</dbReference>
<comment type="subcellular location">
    <subcellularLocation>
        <location evidence="1">Secreted</location>
    </subcellularLocation>
</comment>
<feature type="compositionally biased region" description="Low complexity" evidence="3">
    <location>
        <begin position="219"/>
        <end position="238"/>
    </location>
</feature>
<dbReference type="PANTHER" id="PTHR20914:SF25">
    <property type="entry name" value="PHOSPHOLIPASE A2 INHIBITOR AND LY6_PLAUR DOMAIN-CONTAINING PROTEIN"/>
    <property type="match status" value="1"/>
</dbReference>